<organism evidence="1 2">
    <name type="scientific">Clunio marinus</name>
    <dbReference type="NCBI Taxonomy" id="568069"/>
    <lineage>
        <taxon>Eukaryota</taxon>
        <taxon>Metazoa</taxon>
        <taxon>Ecdysozoa</taxon>
        <taxon>Arthropoda</taxon>
        <taxon>Hexapoda</taxon>
        <taxon>Insecta</taxon>
        <taxon>Pterygota</taxon>
        <taxon>Neoptera</taxon>
        <taxon>Endopterygota</taxon>
        <taxon>Diptera</taxon>
        <taxon>Nematocera</taxon>
        <taxon>Chironomoidea</taxon>
        <taxon>Chironomidae</taxon>
        <taxon>Clunio</taxon>
    </lineage>
</organism>
<keyword evidence="2" id="KW-1185">Reference proteome</keyword>
<evidence type="ECO:0000313" key="2">
    <source>
        <dbReference type="Proteomes" id="UP000183832"/>
    </source>
</evidence>
<dbReference type="EMBL" id="CVRI01000054">
    <property type="protein sequence ID" value="CRL00887.1"/>
    <property type="molecule type" value="Genomic_DNA"/>
</dbReference>
<protein>
    <submittedName>
        <fullName evidence="1">CLUMA_CG014138, isoform A</fullName>
    </submittedName>
</protein>
<reference evidence="1 2" key="1">
    <citation type="submission" date="2015-04" db="EMBL/GenBank/DDBJ databases">
        <authorList>
            <person name="Syromyatnikov M.Y."/>
            <person name="Popov V.N."/>
        </authorList>
    </citation>
    <scope>NUCLEOTIDE SEQUENCE [LARGE SCALE GENOMIC DNA]</scope>
</reference>
<accession>A0A1J1IKX4</accession>
<evidence type="ECO:0000313" key="1">
    <source>
        <dbReference type="EMBL" id="CRL00887.1"/>
    </source>
</evidence>
<dbReference type="Proteomes" id="UP000183832">
    <property type="component" value="Unassembled WGS sequence"/>
</dbReference>
<gene>
    <name evidence="1" type="ORF">CLUMA_CG014138</name>
</gene>
<proteinExistence type="predicted"/>
<dbReference type="AlphaFoldDB" id="A0A1J1IKX4"/>
<name>A0A1J1IKX4_9DIPT</name>
<sequence>MLLCSDILHTAELKAFLNVWFELVAISPLVTNSNYLYSFHKLFTSEKTSCTMLATSKMLKLQRQVENFSSGFEDTQTDKY</sequence>